<sequence length="246" mass="27112">MSTTTNQMSLLDAIGLNAPEDEKPKKDKKSAAPEKSSKPKKRKSKKTADEAAMALDAAAVEGTDPADATGEVPVNTSDASAENPIENGEKSDGIGTLEIRPDGPLPLDKYLCFSLYSANHAMHGVYKTLLKDVGLTYPQFLTMTVLWDKNNVPVGAITQKLQLDTNTLTPLLKRLEAMGLLTRTRSTKDERQVILKLTRKGRNLQKKTEHFAECIFSSTGLSLEEIVDLQTKIMRLRDNLRNTDLK</sequence>
<keyword evidence="9" id="KW-1185">Reference proteome</keyword>
<feature type="region of interest" description="Disordered" evidence="6">
    <location>
        <begin position="1"/>
        <end position="96"/>
    </location>
</feature>
<dbReference type="Pfam" id="PF22381">
    <property type="entry name" value="Staph_reg_Sar_Rot"/>
    <property type="match status" value="1"/>
</dbReference>
<dbReference type="OrthoDB" id="9806864at2"/>
<evidence type="ECO:0000256" key="4">
    <source>
        <dbReference type="ARBA" id="ARBA00023125"/>
    </source>
</evidence>
<evidence type="ECO:0000256" key="1">
    <source>
        <dbReference type="ARBA" id="ARBA00004496"/>
    </source>
</evidence>
<dbReference type="SUPFAM" id="SSF46785">
    <property type="entry name" value="Winged helix' DNA-binding domain"/>
    <property type="match status" value="1"/>
</dbReference>
<dbReference type="RefSeq" id="WP_082428989.1">
    <property type="nucleotide sequence ID" value="NZ_CXWD01000006.1"/>
</dbReference>
<organism evidence="8 9">
    <name type="scientific">Roseibium alexandrii</name>
    <dbReference type="NCBI Taxonomy" id="388408"/>
    <lineage>
        <taxon>Bacteria</taxon>
        <taxon>Pseudomonadati</taxon>
        <taxon>Pseudomonadota</taxon>
        <taxon>Alphaproteobacteria</taxon>
        <taxon>Hyphomicrobiales</taxon>
        <taxon>Stappiaceae</taxon>
        <taxon>Roseibium</taxon>
    </lineage>
</organism>
<evidence type="ECO:0000256" key="3">
    <source>
        <dbReference type="ARBA" id="ARBA00023015"/>
    </source>
</evidence>
<feature type="domain" description="HTH marR-type" evidence="7">
    <location>
        <begin position="108"/>
        <end position="238"/>
    </location>
</feature>
<dbReference type="GO" id="GO:0003677">
    <property type="term" value="F:DNA binding"/>
    <property type="evidence" value="ECO:0007669"/>
    <property type="project" value="UniProtKB-KW"/>
</dbReference>
<evidence type="ECO:0000313" key="8">
    <source>
        <dbReference type="EMBL" id="CTQ68584.1"/>
    </source>
</evidence>
<dbReference type="InterPro" id="IPR055166">
    <property type="entry name" value="Transc_reg_Sar_Rot_HTH"/>
</dbReference>
<comment type="subcellular location">
    <subcellularLocation>
        <location evidence="1">Cytoplasm</location>
    </subcellularLocation>
</comment>
<dbReference type="Gene3D" id="1.10.10.10">
    <property type="entry name" value="Winged helix-like DNA-binding domain superfamily/Winged helix DNA-binding domain"/>
    <property type="match status" value="1"/>
</dbReference>
<accession>A0A0M7A4N0</accession>
<name>A0A0M7A4N0_9HYPH</name>
<dbReference type="STRING" id="388408.LAX5112_01797"/>
<dbReference type="InterPro" id="IPR036388">
    <property type="entry name" value="WH-like_DNA-bd_sf"/>
</dbReference>
<keyword evidence="2" id="KW-0963">Cytoplasm</keyword>
<dbReference type="GO" id="GO:0003700">
    <property type="term" value="F:DNA-binding transcription factor activity"/>
    <property type="evidence" value="ECO:0007669"/>
    <property type="project" value="InterPro"/>
</dbReference>
<evidence type="ECO:0000259" key="7">
    <source>
        <dbReference type="PROSITE" id="PS50995"/>
    </source>
</evidence>
<dbReference type="Proteomes" id="UP000053235">
    <property type="component" value="Unassembled WGS sequence"/>
</dbReference>
<dbReference type="AlphaFoldDB" id="A0A0M7A4N0"/>
<dbReference type="SMART" id="SM00347">
    <property type="entry name" value="HTH_MARR"/>
    <property type="match status" value="1"/>
</dbReference>
<evidence type="ECO:0000256" key="2">
    <source>
        <dbReference type="ARBA" id="ARBA00022490"/>
    </source>
</evidence>
<evidence type="ECO:0000313" key="9">
    <source>
        <dbReference type="Proteomes" id="UP000053235"/>
    </source>
</evidence>
<gene>
    <name evidence="8" type="primary">mgrA</name>
    <name evidence="8" type="ORF">LAX5112_01797</name>
</gene>
<dbReference type="EMBL" id="CXWD01000006">
    <property type="protein sequence ID" value="CTQ68584.1"/>
    <property type="molecule type" value="Genomic_DNA"/>
</dbReference>
<reference evidence="9" key="1">
    <citation type="submission" date="2015-07" db="EMBL/GenBank/DDBJ databases">
        <authorList>
            <person name="Rodrigo-Torres Lidia"/>
            <person name="Arahal R.David."/>
        </authorList>
    </citation>
    <scope>NUCLEOTIDE SEQUENCE [LARGE SCALE GENOMIC DNA]</scope>
    <source>
        <strain evidence="9">CECT 5112</strain>
    </source>
</reference>
<dbReference type="InterPro" id="IPR036390">
    <property type="entry name" value="WH_DNA-bd_sf"/>
</dbReference>
<dbReference type="PANTHER" id="PTHR33164">
    <property type="entry name" value="TRANSCRIPTIONAL REGULATOR, MARR FAMILY"/>
    <property type="match status" value="1"/>
</dbReference>
<dbReference type="InterPro" id="IPR000835">
    <property type="entry name" value="HTH_MarR-typ"/>
</dbReference>
<evidence type="ECO:0000256" key="6">
    <source>
        <dbReference type="SAM" id="MobiDB-lite"/>
    </source>
</evidence>
<dbReference type="PRINTS" id="PR00598">
    <property type="entry name" value="HTHMARR"/>
</dbReference>
<feature type="compositionally biased region" description="Low complexity" evidence="6">
    <location>
        <begin position="50"/>
        <end position="59"/>
    </location>
</feature>
<dbReference type="GO" id="GO:0005737">
    <property type="term" value="C:cytoplasm"/>
    <property type="evidence" value="ECO:0007669"/>
    <property type="project" value="UniProtKB-SubCell"/>
</dbReference>
<dbReference type="FunFam" id="1.10.10.10:FF:000163">
    <property type="entry name" value="MarR family transcriptional regulator"/>
    <property type="match status" value="1"/>
</dbReference>
<keyword evidence="3" id="KW-0805">Transcription regulation</keyword>
<dbReference type="PROSITE" id="PS50995">
    <property type="entry name" value="HTH_MARR_2"/>
    <property type="match status" value="1"/>
</dbReference>
<proteinExistence type="predicted"/>
<dbReference type="GO" id="GO:0006950">
    <property type="term" value="P:response to stress"/>
    <property type="evidence" value="ECO:0007669"/>
    <property type="project" value="TreeGrafter"/>
</dbReference>
<evidence type="ECO:0000256" key="5">
    <source>
        <dbReference type="ARBA" id="ARBA00023163"/>
    </source>
</evidence>
<feature type="compositionally biased region" description="Basic and acidic residues" evidence="6">
    <location>
        <begin position="20"/>
        <end position="37"/>
    </location>
</feature>
<dbReference type="PANTHER" id="PTHR33164:SF5">
    <property type="entry name" value="ORGANIC HYDROPEROXIDE RESISTANCE TRANSCRIPTIONAL REGULATOR"/>
    <property type="match status" value="1"/>
</dbReference>
<protein>
    <submittedName>
        <fullName evidence="8">Regulator of autolytic activity</fullName>
    </submittedName>
</protein>
<dbReference type="InterPro" id="IPR039422">
    <property type="entry name" value="MarR/SlyA-like"/>
</dbReference>
<keyword evidence="4" id="KW-0238">DNA-binding</keyword>
<keyword evidence="5" id="KW-0804">Transcription</keyword>